<dbReference type="EMBL" id="AKHW03005461">
    <property type="protein sequence ID" value="KYO26734.1"/>
    <property type="molecule type" value="Genomic_DNA"/>
</dbReference>
<gene>
    <name evidence="1" type="ORF">Y1Q_0019200</name>
</gene>
<comment type="caution">
    <text evidence="1">The sequence shown here is derived from an EMBL/GenBank/DDBJ whole genome shotgun (WGS) entry which is preliminary data.</text>
</comment>
<accession>A0A151MQC3</accession>
<keyword evidence="2" id="KW-1185">Reference proteome</keyword>
<reference evidence="1 2" key="1">
    <citation type="journal article" date="2012" name="Genome Biol.">
        <title>Sequencing three crocodilian genomes to illuminate the evolution of archosaurs and amniotes.</title>
        <authorList>
            <person name="St John J.A."/>
            <person name="Braun E.L."/>
            <person name="Isberg S.R."/>
            <person name="Miles L.G."/>
            <person name="Chong A.Y."/>
            <person name="Gongora J."/>
            <person name="Dalzell P."/>
            <person name="Moran C."/>
            <person name="Bed'hom B."/>
            <person name="Abzhanov A."/>
            <person name="Burgess S.C."/>
            <person name="Cooksey A.M."/>
            <person name="Castoe T.A."/>
            <person name="Crawford N.G."/>
            <person name="Densmore L.D."/>
            <person name="Drew J.C."/>
            <person name="Edwards S.V."/>
            <person name="Faircloth B.C."/>
            <person name="Fujita M.K."/>
            <person name="Greenwold M.J."/>
            <person name="Hoffmann F.G."/>
            <person name="Howard J.M."/>
            <person name="Iguchi T."/>
            <person name="Janes D.E."/>
            <person name="Khan S.Y."/>
            <person name="Kohno S."/>
            <person name="de Koning A.J."/>
            <person name="Lance S.L."/>
            <person name="McCarthy F.M."/>
            <person name="McCormack J.E."/>
            <person name="Merchant M.E."/>
            <person name="Peterson D.G."/>
            <person name="Pollock D.D."/>
            <person name="Pourmand N."/>
            <person name="Raney B.J."/>
            <person name="Roessler K.A."/>
            <person name="Sanford J.R."/>
            <person name="Sawyer R.H."/>
            <person name="Schmidt C.J."/>
            <person name="Triplett E.W."/>
            <person name="Tuberville T.D."/>
            <person name="Venegas-Anaya M."/>
            <person name="Howard J.T."/>
            <person name="Jarvis E.D."/>
            <person name="Guillette L.J.Jr."/>
            <person name="Glenn T.C."/>
            <person name="Green R.E."/>
            <person name="Ray D.A."/>
        </authorList>
    </citation>
    <scope>NUCLEOTIDE SEQUENCE [LARGE SCALE GENOMIC DNA]</scope>
    <source>
        <strain evidence="1">KSC_2009_1</strain>
    </source>
</reference>
<dbReference type="AlphaFoldDB" id="A0A151MQC3"/>
<sequence>MCSCLLLLGNYKLIGNGIKKSYLCKQFQIVQDPFTEGRKKMSSYALPARRSLLMEDVMIILWHPADLKPTNAFKLAFPKVDIPDWQSRLRSILLRKMTVHDIASHSDSPE</sequence>
<protein>
    <submittedName>
        <fullName evidence="1">Uncharacterized protein</fullName>
    </submittedName>
</protein>
<proteinExistence type="predicted"/>
<organism evidence="1 2">
    <name type="scientific">Alligator mississippiensis</name>
    <name type="common">American alligator</name>
    <dbReference type="NCBI Taxonomy" id="8496"/>
    <lineage>
        <taxon>Eukaryota</taxon>
        <taxon>Metazoa</taxon>
        <taxon>Chordata</taxon>
        <taxon>Craniata</taxon>
        <taxon>Vertebrata</taxon>
        <taxon>Euteleostomi</taxon>
        <taxon>Archelosauria</taxon>
        <taxon>Archosauria</taxon>
        <taxon>Crocodylia</taxon>
        <taxon>Alligatoridae</taxon>
        <taxon>Alligatorinae</taxon>
        <taxon>Alligator</taxon>
    </lineage>
</organism>
<evidence type="ECO:0000313" key="2">
    <source>
        <dbReference type="Proteomes" id="UP000050525"/>
    </source>
</evidence>
<dbReference type="Proteomes" id="UP000050525">
    <property type="component" value="Unassembled WGS sequence"/>
</dbReference>
<evidence type="ECO:0000313" key="1">
    <source>
        <dbReference type="EMBL" id="KYO26734.1"/>
    </source>
</evidence>
<name>A0A151MQC3_ALLMI</name>